<dbReference type="Proteomes" id="UP000828048">
    <property type="component" value="Chromosome 10"/>
</dbReference>
<gene>
    <name evidence="1" type="ORF">Vadar_009896</name>
</gene>
<evidence type="ECO:0000313" key="2">
    <source>
        <dbReference type="Proteomes" id="UP000828048"/>
    </source>
</evidence>
<evidence type="ECO:0000313" key="1">
    <source>
        <dbReference type="EMBL" id="KAH7839878.1"/>
    </source>
</evidence>
<accession>A0ACB7XH66</accession>
<name>A0ACB7XH66_9ERIC</name>
<protein>
    <submittedName>
        <fullName evidence="1">Uncharacterized protein</fullName>
    </submittedName>
</protein>
<keyword evidence="2" id="KW-1185">Reference proteome</keyword>
<dbReference type="EMBL" id="CM037160">
    <property type="protein sequence ID" value="KAH7839878.1"/>
    <property type="molecule type" value="Genomic_DNA"/>
</dbReference>
<organism evidence="1 2">
    <name type="scientific">Vaccinium darrowii</name>
    <dbReference type="NCBI Taxonomy" id="229202"/>
    <lineage>
        <taxon>Eukaryota</taxon>
        <taxon>Viridiplantae</taxon>
        <taxon>Streptophyta</taxon>
        <taxon>Embryophyta</taxon>
        <taxon>Tracheophyta</taxon>
        <taxon>Spermatophyta</taxon>
        <taxon>Magnoliopsida</taxon>
        <taxon>eudicotyledons</taxon>
        <taxon>Gunneridae</taxon>
        <taxon>Pentapetalae</taxon>
        <taxon>asterids</taxon>
        <taxon>Ericales</taxon>
        <taxon>Ericaceae</taxon>
        <taxon>Vaccinioideae</taxon>
        <taxon>Vaccinieae</taxon>
        <taxon>Vaccinium</taxon>
    </lineage>
</organism>
<reference evidence="1 2" key="1">
    <citation type="journal article" date="2021" name="Hortic Res">
        <title>High-quality reference genome and annotation aids understanding of berry development for evergreen blueberry (Vaccinium darrowii).</title>
        <authorList>
            <person name="Yu J."/>
            <person name="Hulse-Kemp A.M."/>
            <person name="Babiker E."/>
            <person name="Staton M."/>
        </authorList>
    </citation>
    <scope>NUCLEOTIDE SEQUENCE [LARGE SCALE GENOMIC DNA]</scope>
    <source>
        <strain evidence="2">cv. NJ 8807/NJ 8810</strain>
        <tissue evidence="1">Young leaf</tissue>
    </source>
</reference>
<comment type="caution">
    <text evidence="1">The sequence shown here is derived from an EMBL/GenBank/DDBJ whole genome shotgun (WGS) entry which is preliminary data.</text>
</comment>
<proteinExistence type="predicted"/>
<sequence length="98" mass="10482">MNSIFSSFDAVCAELLGQRVKASLPSSSSWNKCEGGVKSHQSSTEIQLNTSSITEAKSSSPAAAAYTKSTGKQQQQKRAARFAPELDGLNCFETLVSY</sequence>